<dbReference type="Pfam" id="PF00667">
    <property type="entry name" value="FAD_binding_1"/>
    <property type="match status" value="1"/>
</dbReference>
<keyword evidence="7" id="KW-1185">Reference proteome</keyword>
<protein>
    <recommendedName>
        <fullName evidence="5">Sulfite reductase [NADPH] flavoprotein alpha-component-like FAD-binding domain-containing protein</fullName>
    </recommendedName>
</protein>
<evidence type="ECO:0000256" key="1">
    <source>
        <dbReference type="ARBA" id="ARBA00001974"/>
    </source>
</evidence>
<dbReference type="SUPFAM" id="SSF63380">
    <property type="entry name" value="Riboflavin synthase domain-like"/>
    <property type="match status" value="1"/>
</dbReference>
<dbReference type="InterPro" id="IPR003097">
    <property type="entry name" value="CysJ-like_FAD-binding"/>
</dbReference>
<keyword evidence="4" id="KW-0560">Oxidoreductase</keyword>
<evidence type="ECO:0000256" key="3">
    <source>
        <dbReference type="ARBA" id="ARBA00022827"/>
    </source>
</evidence>
<organism evidence="6 7">
    <name type="scientific">Lactuca saligna</name>
    <name type="common">Willowleaf lettuce</name>
    <dbReference type="NCBI Taxonomy" id="75948"/>
    <lineage>
        <taxon>Eukaryota</taxon>
        <taxon>Viridiplantae</taxon>
        <taxon>Streptophyta</taxon>
        <taxon>Embryophyta</taxon>
        <taxon>Tracheophyta</taxon>
        <taxon>Spermatophyta</taxon>
        <taxon>Magnoliopsida</taxon>
        <taxon>eudicotyledons</taxon>
        <taxon>Gunneridae</taxon>
        <taxon>Pentapetalae</taxon>
        <taxon>asterids</taxon>
        <taxon>campanulids</taxon>
        <taxon>Asterales</taxon>
        <taxon>Asteraceae</taxon>
        <taxon>Cichorioideae</taxon>
        <taxon>Cichorieae</taxon>
        <taxon>Lactucinae</taxon>
        <taxon>Lactuca</taxon>
    </lineage>
</organism>
<evidence type="ECO:0000256" key="2">
    <source>
        <dbReference type="ARBA" id="ARBA00022630"/>
    </source>
</evidence>
<dbReference type="Proteomes" id="UP001177003">
    <property type="component" value="Chromosome 1"/>
</dbReference>
<comment type="cofactor">
    <cofactor evidence="1">
        <name>FAD</name>
        <dbReference type="ChEBI" id="CHEBI:57692"/>
    </cofactor>
</comment>
<evidence type="ECO:0000313" key="7">
    <source>
        <dbReference type="Proteomes" id="UP001177003"/>
    </source>
</evidence>
<dbReference type="InterPro" id="IPR023173">
    <property type="entry name" value="NADPH_Cyt_P450_Rdtase_alpha"/>
</dbReference>
<reference evidence="6" key="1">
    <citation type="submission" date="2023-04" db="EMBL/GenBank/DDBJ databases">
        <authorList>
            <person name="Vijverberg K."/>
            <person name="Xiong W."/>
            <person name="Schranz E."/>
        </authorList>
    </citation>
    <scope>NUCLEOTIDE SEQUENCE</scope>
</reference>
<name>A0AA35VXE8_LACSI</name>
<dbReference type="GO" id="GO:0050660">
    <property type="term" value="F:flavin adenine dinucleotide binding"/>
    <property type="evidence" value="ECO:0007669"/>
    <property type="project" value="TreeGrafter"/>
</dbReference>
<dbReference type="Gene3D" id="1.20.990.10">
    <property type="entry name" value="NADPH-cytochrome p450 Reductase, Chain A, domain 3"/>
    <property type="match status" value="1"/>
</dbReference>
<keyword evidence="2" id="KW-0285">Flavoprotein</keyword>
<dbReference type="InterPro" id="IPR017938">
    <property type="entry name" value="Riboflavin_synthase-like_b-brl"/>
</dbReference>
<evidence type="ECO:0000313" key="6">
    <source>
        <dbReference type="EMBL" id="CAI9269038.1"/>
    </source>
</evidence>
<dbReference type="PANTHER" id="PTHR19384">
    <property type="entry name" value="NITRIC OXIDE SYNTHASE-RELATED"/>
    <property type="match status" value="1"/>
</dbReference>
<feature type="domain" description="Sulfite reductase [NADPH] flavoprotein alpha-component-like FAD-binding" evidence="5">
    <location>
        <begin position="64"/>
        <end position="146"/>
    </location>
</feature>
<dbReference type="GO" id="GO:0003958">
    <property type="term" value="F:NADPH-hemoprotein reductase activity"/>
    <property type="evidence" value="ECO:0007669"/>
    <property type="project" value="TreeGrafter"/>
</dbReference>
<dbReference type="GO" id="GO:0005829">
    <property type="term" value="C:cytosol"/>
    <property type="evidence" value="ECO:0007669"/>
    <property type="project" value="TreeGrafter"/>
</dbReference>
<dbReference type="Gene3D" id="2.40.30.10">
    <property type="entry name" value="Translation factors"/>
    <property type="match status" value="1"/>
</dbReference>
<keyword evidence="3" id="KW-0274">FAD</keyword>
<dbReference type="GO" id="GO:0010181">
    <property type="term" value="F:FMN binding"/>
    <property type="evidence" value="ECO:0007669"/>
    <property type="project" value="TreeGrafter"/>
</dbReference>
<evidence type="ECO:0000256" key="4">
    <source>
        <dbReference type="ARBA" id="ARBA00023002"/>
    </source>
</evidence>
<dbReference type="AlphaFoldDB" id="A0AA35VXE8"/>
<gene>
    <name evidence="6" type="ORF">LSALG_LOCUS9432</name>
</gene>
<evidence type="ECO:0000259" key="5">
    <source>
        <dbReference type="Pfam" id="PF00667"/>
    </source>
</evidence>
<dbReference type="EMBL" id="OX465077">
    <property type="protein sequence ID" value="CAI9269038.1"/>
    <property type="molecule type" value="Genomic_DNA"/>
</dbReference>
<proteinExistence type="predicted"/>
<sequence length="151" mass="17345">MYQFLLHLCNLLFLDSCHIKLLGDVGFQVQFMQMGSFFIFVVLPDTCKLIEEWISTRKFSRYPIKDEYAQWIVSSQRSLLEVIEAFPSAKPPLGVFFASVAPPLQPKYYSISSSPKMAPERNHVTCALVYEKTPSGRVHKVVCSTWIKMQC</sequence>
<accession>A0AA35VXE8</accession>
<dbReference type="PANTHER" id="PTHR19384:SF17">
    <property type="entry name" value="NADPH--CYTOCHROME P450 REDUCTASE"/>
    <property type="match status" value="1"/>
</dbReference>